<dbReference type="CDD" id="cd02440">
    <property type="entry name" value="AdoMet_MTases"/>
    <property type="match status" value="1"/>
</dbReference>
<dbReference type="PANTHER" id="PTHR43861:SF1">
    <property type="entry name" value="TRANS-ACONITATE 2-METHYLTRANSFERASE"/>
    <property type="match status" value="1"/>
</dbReference>
<name>A0A926Y5E6_9BACT</name>
<evidence type="ECO:0000313" key="4">
    <source>
        <dbReference type="EMBL" id="MBD2704570.1"/>
    </source>
</evidence>
<comment type="caution">
    <text evidence="4">The sequence shown here is derived from an EMBL/GenBank/DDBJ whole genome shotgun (WGS) entry which is preliminary data.</text>
</comment>
<evidence type="ECO:0000259" key="3">
    <source>
        <dbReference type="Pfam" id="PF13649"/>
    </source>
</evidence>
<sequence length="198" mass="22526">MVQRGYDQLGTRYRTHYEQLNPDRYNDWLIAFARLLPKDASVLELGCADGIPTAHFLSQQFDYLGVDISPVQIQQARANVPNARFEVADMASLNFPALSFDGVLALYSIIHLPIAEQPALFNEVYNWLKAEGYFLCITGAQAWTGTDEDWNQLGTSMYWSHTDAITYQSWFLEIGFTILDTHFVAEGDGGHTYFLLRK</sequence>
<keyword evidence="2" id="KW-0808">Transferase</keyword>
<dbReference type="AlphaFoldDB" id="A0A926Y5E6"/>
<dbReference type="Proteomes" id="UP000598820">
    <property type="component" value="Unassembled WGS sequence"/>
</dbReference>
<organism evidence="4 5">
    <name type="scientific">Spirosoma profusum</name>
    <dbReference type="NCBI Taxonomy" id="2771354"/>
    <lineage>
        <taxon>Bacteria</taxon>
        <taxon>Pseudomonadati</taxon>
        <taxon>Bacteroidota</taxon>
        <taxon>Cytophagia</taxon>
        <taxon>Cytophagales</taxon>
        <taxon>Cytophagaceae</taxon>
        <taxon>Spirosoma</taxon>
    </lineage>
</organism>
<dbReference type="InterPro" id="IPR041698">
    <property type="entry name" value="Methyltransf_25"/>
</dbReference>
<evidence type="ECO:0000313" key="5">
    <source>
        <dbReference type="Proteomes" id="UP000598820"/>
    </source>
</evidence>
<dbReference type="PANTHER" id="PTHR43861">
    <property type="entry name" value="TRANS-ACONITATE 2-METHYLTRANSFERASE-RELATED"/>
    <property type="match status" value="1"/>
</dbReference>
<evidence type="ECO:0000256" key="2">
    <source>
        <dbReference type="ARBA" id="ARBA00022679"/>
    </source>
</evidence>
<gene>
    <name evidence="4" type="ORF">IC229_28270</name>
</gene>
<protein>
    <submittedName>
        <fullName evidence="4">Class I SAM-dependent methyltransferase</fullName>
    </submittedName>
</protein>
<keyword evidence="1 4" id="KW-0489">Methyltransferase</keyword>
<dbReference type="GO" id="GO:0032259">
    <property type="term" value="P:methylation"/>
    <property type="evidence" value="ECO:0007669"/>
    <property type="project" value="UniProtKB-KW"/>
</dbReference>
<proteinExistence type="predicted"/>
<dbReference type="Gene3D" id="3.40.50.150">
    <property type="entry name" value="Vaccinia Virus protein VP39"/>
    <property type="match status" value="1"/>
</dbReference>
<dbReference type="GO" id="GO:0008168">
    <property type="term" value="F:methyltransferase activity"/>
    <property type="evidence" value="ECO:0007669"/>
    <property type="project" value="UniProtKB-KW"/>
</dbReference>
<accession>A0A926Y5E6</accession>
<dbReference type="EMBL" id="JACWZY010000033">
    <property type="protein sequence ID" value="MBD2704570.1"/>
    <property type="molecule type" value="Genomic_DNA"/>
</dbReference>
<keyword evidence="5" id="KW-1185">Reference proteome</keyword>
<reference evidence="4" key="1">
    <citation type="submission" date="2020-09" db="EMBL/GenBank/DDBJ databases">
        <authorList>
            <person name="Kim M.K."/>
        </authorList>
    </citation>
    <scope>NUCLEOTIDE SEQUENCE</scope>
    <source>
        <strain evidence="4">BT702</strain>
    </source>
</reference>
<feature type="domain" description="Methyltransferase" evidence="3">
    <location>
        <begin position="42"/>
        <end position="132"/>
    </location>
</feature>
<evidence type="ECO:0000256" key="1">
    <source>
        <dbReference type="ARBA" id="ARBA00022603"/>
    </source>
</evidence>
<dbReference type="InterPro" id="IPR029063">
    <property type="entry name" value="SAM-dependent_MTases_sf"/>
</dbReference>
<dbReference type="SUPFAM" id="SSF53335">
    <property type="entry name" value="S-adenosyl-L-methionine-dependent methyltransferases"/>
    <property type="match status" value="1"/>
</dbReference>
<dbReference type="Pfam" id="PF13649">
    <property type="entry name" value="Methyltransf_25"/>
    <property type="match status" value="1"/>
</dbReference>